<protein>
    <recommendedName>
        <fullName evidence="1">Carbohydrate kinase PfkB domain-containing protein</fullName>
    </recommendedName>
</protein>
<evidence type="ECO:0000259" key="1">
    <source>
        <dbReference type="Pfam" id="PF00294"/>
    </source>
</evidence>
<dbReference type="InterPro" id="IPR011611">
    <property type="entry name" value="PfkB_dom"/>
</dbReference>
<feature type="domain" description="Carbohydrate kinase PfkB" evidence="1">
    <location>
        <begin position="81"/>
        <end position="370"/>
    </location>
</feature>
<dbReference type="AlphaFoldDB" id="A0A7R9PNJ6"/>
<dbReference type="GO" id="GO:0006000">
    <property type="term" value="P:fructose metabolic process"/>
    <property type="evidence" value="ECO:0007669"/>
    <property type="project" value="InterPro"/>
</dbReference>
<proteinExistence type="predicted"/>
<dbReference type="Pfam" id="PF00294">
    <property type="entry name" value="PfkB"/>
    <property type="match status" value="1"/>
</dbReference>
<reference evidence="2" key="1">
    <citation type="submission" date="2020-11" db="EMBL/GenBank/DDBJ databases">
        <authorList>
            <person name="Tran Van P."/>
        </authorList>
    </citation>
    <scope>NUCLEOTIDE SEQUENCE</scope>
</reference>
<dbReference type="PANTHER" id="PTHR42774:SF3">
    <property type="entry name" value="KETOHEXOKINASE"/>
    <property type="match status" value="1"/>
</dbReference>
<dbReference type="InterPro" id="IPR029056">
    <property type="entry name" value="Ribokinase-like"/>
</dbReference>
<dbReference type="SUPFAM" id="SSF53613">
    <property type="entry name" value="Ribokinase-like"/>
    <property type="match status" value="1"/>
</dbReference>
<accession>A0A7R9PNJ6</accession>
<gene>
    <name evidence="2" type="ORF">TGEB3V08_LOCUS7684</name>
</gene>
<dbReference type="InterPro" id="IPR034093">
    <property type="entry name" value="KHK"/>
</dbReference>
<evidence type="ECO:0000313" key="2">
    <source>
        <dbReference type="EMBL" id="CAD7600677.1"/>
    </source>
</evidence>
<dbReference type="InterPro" id="IPR052562">
    <property type="entry name" value="Ketohexokinase-related"/>
</dbReference>
<organism evidence="2">
    <name type="scientific">Timema genevievae</name>
    <name type="common">Walking stick</name>
    <dbReference type="NCBI Taxonomy" id="629358"/>
    <lineage>
        <taxon>Eukaryota</taxon>
        <taxon>Metazoa</taxon>
        <taxon>Ecdysozoa</taxon>
        <taxon>Arthropoda</taxon>
        <taxon>Hexapoda</taxon>
        <taxon>Insecta</taxon>
        <taxon>Pterygota</taxon>
        <taxon>Neoptera</taxon>
        <taxon>Polyneoptera</taxon>
        <taxon>Phasmatodea</taxon>
        <taxon>Timematodea</taxon>
        <taxon>Timematoidea</taxon>
        <taxon>Timematidae</taxon>
        <taxon>Timema</taxon>
    </lineage>
</organism>
<sequence>MSRDLFERPMYRVWSDVIHPDSMALVRPPGRILCVGSVFLDSVHICTVYPIEEDTKASRGFAMASTVRDAGESLEVKVDKSRILCVGLACLDFIQVVRDYPAEDSDQRSLDHKWQRGGNAANNCTVLSQLGASCEFLGPLSSKPTGSFVVEDFKAHGVCLDNCVFYDDCEVPASSVLINSQNGSRTIVHSNLNLPELSFEDFNKLDLSQYSWIHFEGRNIPEVVKMINWVHAWDKGPPLNISVELEKPRVDTRILDIVELADVVFVGKDFAEFMGWRSTAEAIAAVGELSKPDATIVVPWGASGAAARCPDGTLVESPAFPPEEVVDTLGAGDTFLATTVFALSLGKSVIDSITLGCQIAGAKVGAFGYQGLDKVYQHIQARSNQG</sequence>
<name>A0A7R9PNJ6_TIMGE</name>
<dbReference type="Gene3D" id="3.40.1190.20">
    <property type="match status" value="1"/>
</dbReference>
<dbReference type="GO" id="GO:0004454">
    <property type="term" value="F:ketohexokinase activity"/>
    <property type="evidence" value="ECO:0007669"/>
    <property type="project" value="InterPro"/>
</dbReference>
<dbReference type="CDD" id="cd01939">
    <property type="entry name" value="Ketohexokinase"/>
    <property type="match status" value="1"/>
</dbReference>
<dbReference type="PANTHER" id="PTHR42774">
    <property type="entry name" value="PHOSPHOTRANSFERASE SYSTEM TRANSPORT PROTEIN"/>
    <property type="match status" value="1"/>
</dbReference>
<dbReference type="EMBL" id="OE842568">
    <property type="protein sequence ID" value="CAD7600677.1"/>
    <property type="molecule type" value="Genomic_DNA"/>
</dbReference>